<name>A0A9D2NSF1_9FIRM</name>
<dbReference type="EMBL" id="DWWM01000010">
    <property type="protein sequence ID" value="HJC35883.1"/>
    <property type="molecule type" value="Genomic_DNA"/>
</dbReference>
<accession>A0A9D2NSF1</accession>
<dbReference type="Proteomes" id="UP000823896">
    <property type="component" value="Unassembled WGS sequence"/>
</dbReference>
<dbReference type="AlphaFoldDB" id="A0A9D2NSF1"/>
<reference evidence="1" key="2">
    <citation type="submission" date="2021-04" db="EMBL/GenBank/DDBJ databases">
        <authorList>
            <person name="Gilroy R."/>
        </authorList>
    </citation>
    <scope>NUCLEOTIDE SEQUENCE</scope>
    <source>
        <strain evidence="1">CHK187-11901</strain>
    </source>
</reference>
<evidence type="ECO:0000313" key="2">
    <source>
        <dbReference type="Proteomes" id="UP000823896"/>
    </source>
</evidence>
<protein>
    <submittedName>
        <fullName evidence="1">Uncharacterized protein</fullName>
    </submittedName>
</protein>
<organism evidence="1 2">
    <name type="scientific">Candidatus Merdibacter merdavium</name>
    <dbReference type="NCBI Taxonomy" id="2838692"/>
    <lineage>
        <taxon>Bacteria</taxon>
        <taxon>Bacillati</taxon>
        <taxon>Bacillota</taxon>
        <taxon>Erysipelotrichia</taxon>
        <taxon>Erysipelotrichales</taxon>
        <taxon>Erysipelotrichaceae</taxon>
        <taxon>Merdibacter</taxon>
    </lineage>
</organism>
<gene>
    <name evidence="1" type="ORF">H9702_01980</name>
</gene>
<proteinExistence type="predicted"/>
<comment type="caution">
    <text evidence="1">The sequence shown here is derived from an EMBL/GenBank/DDBJ whole genome shotgun (WGS) entry which is preliminary data.</text>
</comment>
<sequence>MREYVTPRMTGETFASNEYISVCWGVACDVSWANDYEQRYEFWDGGNVSHASDHCGNSSNQVIYDRDNNGVGEAMVETGTSGLGTLECTIYTDYDRYTGRFTGQTSASQVKIDDLIYWTTSSGSRTWHHRGTVTATAEGHPNRS</sequence>
<evidence type="ECO:0000313" key="1">
    <source>
        <dbReference type="EMBL" id="HJC35883.1"/>
    </source>
</evidence>
<reference evidence="1" key="1">
    <citation type="journal article" date="2021" name="PeerJ">
        <title>Extensive microbial diversity within the chicken gut microbiome revealed by metagenomics and culture.</title>
        <authorList>
            <person name="Gilroy R."/>
            <person name="Ravi A."/>
            <person name="Getino M."/>
            <person name="Pursley I."/>
            <person name="Horton D.L."/>
            <person name="Alikhan N.F."/>
            <person name="Baker D."/>
            <person name="Gharbi K."/>
            <person name="Hall N."/>
            <person name="Watson M."/>
            <person name="Adriaenssens E.M."/>
            <person name="Foster-Nyarko E."/>
            <person name="Jarju S."/>
            <person name="Secka A."/>
            <person name="Antonio M."/>
            <person name="Oren A."/>
            <person name="Chaudhuri R.R."/>
            <person name="La Ragione R."/>
            <person name="Hildebrand F."/>
            <person name="Pallen M.J."/>
        </authorList>
    </citation>
    <scope>NUCLEOTIDE SEQUENCE</scope>
    <source>
        <strain evidence="1">CHK187-11901</strain>
    </source>
</reference>